<dbReference type="EMBL" id="AACB03000005">
    <property type="protein sequence ID" value="KAE8301878.1"/>
    <property type="molecule type" value="Genomic_DNA"/>
</dbReference>
<evidence type="ECO:0000256" key="8">
    <source>
        <dbReference type="ARBA" id="ARBA00023145"/>
    </source>
</evidence>
<dbReference type="VEuPathDB" id="GiardiaDB:GL50803_17516"/>
<dbReference type="GeneID" id="5701951"/>
<dbReference type="OMA" id="VMVSTTW"/>
<dbReference type="PANTHER" id="PTHR12411">
    <property type="entry name" value="CYSTEINE PROTEASE FAMILY C1-RELATED"/>
    <property type="match status" value="1"/>
</dbReference>
<proteinExistence type="inferred from homology"/>
<evidence type="ECO:0000256" key="3">
    <source>
        <dbReference type="ARBA" id="ARBA00022554"/>
    </source>
</evidence>
<dbReference type="InterPro" id="IPR038765">
    <property type="entry name" value="Papain-like_cys_pep_sf"/>
</dbReference>
<evidence type="ECO:0000256" key="2">
    <source>
        <dbReference type="ARBA" id="ARBA00008455"/>
    </source>
</evidence>
<evidence type="ECO:0000256" key="6">
    <source>
        <dbReference type="ARBA" id="ARBA00022801"/>
    </source>
</evidence>
<dbReference type="Proteomes" id="UP000001548">
    <property type="component" value="Unassembled WGS sequence"/>
</dbReference>
<keyword evidence="6" id="KW-0378">Hydrolase</keyword>
<evidence type="ECO:0000256" key="1">
    <source>
        <dbReference type="ARBA" id="ARBA00004116"/>
    </source>
</evidence>
<dbReference type="AlphaFoldDB" id="A8B6Q6"/>
<comment type="similarity">
    <text evidence="2">Belongs to the peptidase C1 family.</text>
</comment>
<keyword evidence="12" id="KW-1185">Reference proteome</keyword>
<protein>
    <submittedName>
        <fullName evidence="11">Cathepsin B</fullName>
    </submittedName>
</protein>
<dbReference type="SUPFAM" id="SSF54001">
    <property type="entry name" value="Cysteine proteinases"/>
    <property type="match status" value="1"/>
</dbReference>
<dbReference type="Gene3D" id="3.90.70.10">
    <property type="entry name" value="Cysteine proteinases"/>
    <property type="match status" value="1"/>
</dbReference>
<keyword evidence="5" id="KW-0732">Signal</keyword>
<evidence type="ECO:0000256" key="7">
    <source>
        <dbReference type="ARBA" id="ARBA00022807"/>
    </source>
</evidence>
<keyword evidence="7" id="KW-0788">Thiol protease</keyword>
<evidence type="ECO:0000256" key="4">
    <source>
        <dbReference type="ARBA" id="ARBA00022670"/>
    </source>
</evidence>
<evidence type="ECO:0000256" key="10">
    <source>
        <dbReference type="ARBA" id="ARBA00060028"/>
    </source>
</evidence>
<evidence type="ECO:0000256" key="5">
    <source>
        <dbReference type="ARBA" id="ARBA00022729"/>
    </source>
</evidence>
<accession>A8B6Q6</accession>
<dbReference type="GO" id="GO:0005615">
    <property type="term" value="C:extracellular space"/>
    <property type="evidence" value="ECO:0000318"/>
    <property type="project" value="GO_Central"/>
</dbReference>
<dbReference type="GO" id="GO:0051603">
    <property type="term" value="P:proteolysis involved in protein catabolic process"/>
    <property type="evidence" value="ECO:0000318"/>
    <property type="project" value="GO_Central"/>
</dbReference>
<dbReference type="GO" id="GO:0005764">
    <property type="term" value="C:lysosome"/>
    <property type="evidence" value="ECO:0000318"/>
    <property type="project" value="GO_Central"/>
</dbReference>
<dbReference type="CDD" id="cd02620">
    <property type="entry name" value="Peptidase_C1A_CathepsinB"/>
    <property type="match status" value="1"/>
</dbReference>
<dbReference type="InterPro" id="IPR000668">
    <property type="entry name" value="Peptidase_C1A_C"/>
</dbReference>
<comment type="function">
    <text evidence="10">Thiol protease which is required for parasite excystation and invasion of the proximal small intestine of the human host.</text>
</comment>
<keyword evidence="9" id="KW-1015">Disulfide bond</keyword>
<dbReference type="KEGG" id="gla:GL50803_0017516"/>
<name>A8B6Q6_GIAIC</name>
<evidence type="ECO:0000256" key="9">
    <source>
        <dbReference type="ARBA" id="ARBA00023157"/>
    </source>
</evidence>
<dbReference type="Pfam" id="PF00112">
    <property type="entry name" value="Peptidase_C1"/>
    <property type="match status" value="1"/>
</dbReference>
<sequence>MRLLILLIASLAEPLLTQVELRQIQALAPAWKAGIPERLKNLTKNDFKKMLSAGSPRTQSSIVRPVRVPENEDPVPDHFDFREEYPQCITEVIDIGLCSSSWAYSAVDAFSHRRCLTGLDQEATRYSAQYILSCSSTNGCFGFSTRESIAWDFIATTGIPLESCVKYTDYDQTQSRPCPSTCDDDSFLEVYKPDGYEGVGLNCERLKRAVALRGPMQAMFTVYEDFTYYLEGIYSYTYGNRVGFLSVEIVGYGTSDEGQDYWIVKNYWGPGWGEDGYFRIVRGQNECQIENSAYGAIISPNKPSMATK</sequence>
<keyword evidence="4" id="KW-0645">Protease</keyword>
<keyword evidence="8" id="KW-0865">Zymogen</keyword>
<reference evidence="11 12" key="1">
    <citation type="journal article" date="2007" name="Science">
        <title>Genomic minimalism in the early diverging intestinal parasite Giardia lamblia.</title>
        <authorList>
            <person name="Morrison H.G."/>
            <person name="McArthur A.G."/>
            <person name="Gillin F.D."/>
            <person name="Aley S.B."/>
            <person name="Adam R.D."/>
            <person name="Olsen G.J."/>
            <person name="Best A.A."/>
            <person name="Cande W.Z."/>
            <person name="Chen F."/>
            <person name="Cipriano M.J."/>
            <person name="Davids B.J."/>
            <person name="Dawson S.C."/>
            <person name="Elmendorf H.G."/>
            <person name="Hehl A.B."/>
            <person name="Holder M.E."/>
            <person name="Huse S.M."/>
            <person name="Kim U.U."/>
            <person name="Lasek-Nesselquist E."/>
            <person name="Manning G."/>
            <person name="Nigam A."/>
            <person name="Nixon J.E."/>
            <person name="Palm D."/>
            <person name="Passamaneck N.E."/>
            <person name="Prabhu A."/>
            <person name="Reich C.I."/>
            <person name="Reiner D.S."/>
            <person name="Samuelson J."/>
            <person name="Svard S.G."/>
            <person name="Sogin M.L."/>
        </authorList>
    </citation>
    <scope>NUCLEOTIDE SEQUENCE [LARGE SCALE GENOMIC DNA]</scope>
    <source>
        <strain evidence="11 12">WB C6</strain>
    </source>
</reference>
<comment type="caution">
    <text evidence="11">The sequence shown here is derived from an EMBL/GenBank/DDBJ whole genome shotgun (WGS) entry which is preliminary data.</text>
</comment>
<evidence type="ECO:0000313" key="11">
    <source>
        <dbReference type="EMBL" id="KAE8301878.1"/>
    </source>
</evidence>
<dbReference type="RefSeq" id="XP_001709033.1">
    <property type="nucleotide sequence ID" value="XM_001708981.1"/>
</dbReference>
<gene>
    <name evidence="11" type="ORF">GL50803_0017516</name>
</gene>
<evidence type="ECO:0000313" key="12">
    <source>
        <dbReference type="Proteomes" id="UP000001548"/>
    </source>
</evidence>
<organism evidence="11 12">
    <name type="scientific">Giardia intestinalis (strain ATCC 50803 / WB clone C6)</name>
    <name type="common">Giardia lamblia</name>
    <dbReference type="NCBI Taxonomy" id="184922"/>
    <lineage>
        <taxon>Eukaryota</taxon>
        <taxon>Metamonada</taxon>
        <taxon>Diplomonadida</taxon>
        <taxon>Hexamitidae</taxon>
        <taxon>Giardiinae</taxon>
        <taxon>Giardia</taxon>
    </lineage>
</organism>
<comment type="subcellular location">
    <subcellularLocation>
        <location evidence="1">Vacuole</location>
    </subcellularLocation>
</comment>
<dbReference type="HOGENOM" id="CLU_012184_3_3_1"/>
<dbReference type="SMR" id="A8B6Q6"/>
<dbReference type="InterPro" id="IPR013128">
    <property type="entry name" value="Peptidase_C1A"/>
</dbReference>
<dbReference type="GO" id="GO:0004197">
    <property type="term" value="F:cysteine-type endopeptidase activity"/>
    <property type="evidence" value="ECO:0000318"/>
    <property type="project" value="GO_Central"/>
</dbReference>
<dbReference type="SMART" id="SM00645">
    <property type="entry name" value="Pept_C1"/>
    <property type="match status" value="1"/>
</dbReference>
<dbReference type="FunFam" id="3.90.70.10:FF:000096">
    <property type="entry name" value="Cathepsin B-like cysteine protease"/>
    <property type="match status" value="1"/>
</dbReference>
<keyword evidence="3" id="KW-0926">Vacuole</keyword>